<dbReference type="InterPro" id="IPR011330">
    <property type="entry name" value="Glyco_hydro/deAcase_b/a-brl"/>
</dbReference>
<evidence type="ECO:0000256" key="2">
    <source>
        <dbReference type="SAM" id="SignalP"/>
    </source>
</evidence>
<dbReference type="PANTHER" id="PTHR10587">
    <property type="entry name" value="GLYCOSYL TRANSFERASE-RELATED"/>
    <property type="match status" value="1"/>
</dbReference>
<keyword evidence="5" id="KW-1185">Reference proteome</keyword>
<dbReference type="GO" id="GO:0016810">
    <property type="term" value="F:hydrolase activity, acting on carbon-nitrogen (but not peptide) bonds"/>
    <property type="evidence" value="ECO:0007669"/>
    <property type="project" value="InterPro"/>
</dbReference>
<evidence type="ECO:0000313" key="5">
    <source>
        <dbReference type="Proteomes" id="UP000093309"/>
    </source>
</evidence>
<dbReference type="Gene3D" id="3.20.20.370">
    <property type="entry name" value="Glycoside hydrolase/deacetylase"/>
    <property type="match status" value="1"/>
</dbReference>
<dbReference type="InterPro" id="IPR012854">
    <property type="entry name" value="Cu_amine_oxidase-like_N"/>
</dbReference>
<name>A0A1C1A688_9BACL</name>
<accession>A0A1C1A688</accession>
<comment type="caution">
    <text evidence="4">The sequence shown here is derived from an EMBL/GenBank/DDBJ whole genome shotgun (WGS) entry which is preliminary data.</text>
</comment>
<dbReference type="InterPro" id="IPR002509">
    <property type="entry name" value="NODB_dom"/>
</dbReference>
<dbReference type="PROSITE" id="PS51677">
    <property type="entry name" value="NODB"/>
    <property type="match status" value="1"/>
</dbReference>
<organism evidence="4 5">
    <name type="scientific">Paenibacillus pectinilyticus</name>
    <dbReference type="NCBI Taxonomy" id="512399"/>
    <lineage>
        <taxon>Bacteria</taxon>
        <taxon>Bacillati</taxon>
        <taxon>Bacillota</taxon>
        <taxon>Bacilli</taxon>
        <taxon>Bacillales</taxon>
        <taxon>Paenibacillaceae</taxon>
        <taxon>Paenibacillus</taxon>
    </lineage>
</organism>
<dbReference type="InterPro" id="IPR050248">
    <property type="entry name" value="Polysacc_deacetylase_ArnD"/>
</dbReference>
<keyword evidence="1" id="KW-0175">Coiled coil</keyword>
<dbReference type="CDD" id="cd10944">
    <property type="entry name" value="CE4_SmPgdA_like"/>
    <property type="match status" value="1"/>
</dbReference>
<dbReference type="GO" id="GO:0005975">
    <property type="term" value="P:carbohydrate metabolic process"/>
    <property type="evidence" value="ECO:0007669"/>
    <property type="project" value="InterPro"/>
</dbReference>
<feature type="signal peptide" evidence="2">
    <location>
        <begin position="1"/>
        <end position="18"/>
    </location>
</feature>
<evidence type="ECO:0000313" key="4">
    <source>
        <dbReference type="EMBL" id="OCT16073.1"/>
    </source>
</evidence>
<dbReference type="PANTHER" id="PTHR10587:SF125">
    <property type="entry name" value="POLYSACCHARIDE DEACETYLASE YHEN-RELATED"/>
    <property type="match status" value="1"/>
</dbReference>
<evidence type="ECO:0000259" key="3">
    <source>
        <dbReference type="PROSITE" id="PS51677"/>
    </source>
</evidence>
<keyword evidence="2" id="KW-0732">Signal</keyword>
<dbReference type="RefSeq" id="WP_065851627.1">
    <property type="nucleotide sequence ID" value="NZ_LYPC01000012.1"/>
</dbReference>
<protein>
    <recommendedName>
        <fullName evidence="3">NodB homology domain-containing protein</fullName>
    </recommendedName>
</protein>
<evidence type="ECO:0000256" key="1">
    <source>
        <dbReference type="SAM" id="Coils"/>
    </source>
</evidence>
<dbReference type="Pfam" id="PF07833">
    <property type="entry name" value="Cu_amine_oxidN1"/>
    <property type="match status" value="1"/>
</dbReference>
<gene>
    <name evidence="4" type="ORF">A8709_10700</name>
</gene>
<dbReference type="AlphaFoldDB" id="A0A1C1A688"/>
<dbReference type="SUPFAM" id="SSF88713">
    <property type="entry name" value="Glycoside hydrolase/deacetylase"/>
    <property type="match status" value="1"/>
</dbReference>
<dbReference type="Proteomes" id="UP000093309">
    <property type="component" value="Unassembled WGS sequence"/>
</dbReference>
<proteinExistence type="predicted"/>
<feature type="coiled-coil region" evidence="1">
    <location>
        <begin position="282"/>
        <end position="320"/>
    </location>
</feature>
<sequence length="466" mass="52094">MVVVLLVSLLVGMLPAKAAESDGDQAGQEVYQQLSAGKRVKSEGTYETPEQPTVYLTFDDGPSKLTNQVLDILDKEGIKATFFVLGEQAKAHPAELKRIVKDGHAVGNHTYNHVYKELYGDFQTFWDQIQRSENIISDIAGIRPQLVRAPGGTATNFDAYYYYLMDQAGYIMEDWNVDSGDSSRANVPVNEIWQTVKASPLEHEINILFHDGTGHASSVEVLPQVISYYKKLGYAFATLTPQVKPKQFGVTKTKWSRSMSLKQFQGLLNQTQQYATAHPSPAEIAKREAEELEAQKAQTEAEAKAKADEEAARIQAQEDALPLQIKVFGSNALTIEPSAYKLRANRIELSLRYLIEKMGGNVEWQAASKTAVAHYGIYDMYYDLTDRRISLFTLGKQTAAYSLADMTMQDSQIIVPLRKTIDSLGGRITDAVMSRDSRQITMALRPLYFFKENDAILQNSLFAMGW</sequence>
<reference evidence="5" key="1">
    <citation type="submission" date="2016-05" db="EMBL/GenBank/DDBJ databases">
        <title>Paenibacillus oryzae. sp. nov., isolated from the rice root.</title>
        <authorList>
            <person name="Zhang J."/>
            <person name="Zhang X."/>
        </authorList>
    </citation>
    <scope>NUCLEOTIDE SEQUENCE [LARGE SCALE GENOMIC DNA]</scope>
    <source>
        <strain evidence="5">KCTC13222</strain>
    </source>
</reference>
<dbReference type="EMBL" id="LYPC01000012">
    <property type="protein sequence ID" value="OCT16073.1"/>
    <property type="molecule type" value="Genomic_DNA"/>
</dbReference>
<dbReference type="STRING" id="512399.A8709_10700"/>
<feature type="chain" id="PRO_5008649933" description="NodB homology domain-containing protein" evidence="2">
    <location>
        <begin position="19"/>
        <end position="466"/>
    </location>
</feature>
<dbReference type="Pfam" id="PF01522">
    <property type="entry name" value="Polysacc_deac_1"/>
    <property type="match status" value="1"/>
</dbReference>
<feature type="domain" description="NodB homology" evidence="3">
    <location>
        <begin position="52"/>
        <end position="237"/>
    </location>
</feature>